<accession>A0A382ANH6</accession>
<organism evidence="10">
    <name type="scientific">marine metagenome</name>
    <dbReference type="NCBI Taxonomy" id="408172"/>
    <lineage>
        <taxon>unclassified sequences</taxon>
        <taxon>metagenomes</taxon>
        <taxon>ecological metagenomes</taxon>
    </lineage>
</organism>
<dbReference type="SUPFAM" id="SSF160240">
    <property type="entry name" value="Cation efflux protein cytoplasmic domain-like"/>
    <property type="match status" value="1"/>
</dbReference>
<keyword evidence="5 7" id="KW-1133">Transmembrane helix</keyword>
<dbReference type="GO" id="GO:0015341">
    <property type="term" value="F:zinc efflux antiporter activity"/>
    <property type="evidence" value="ECO:0007669"/>
    <property type="project" value="TreeGrafter"/>
</dbReference>
<dbReference type="FunFam" id="3.30.70.1350:FF:000002">
    <property type="entry name" value="Ferrous-iron efflux pump FieF"/>
    <property type="match status" value="1"/>
</dbReference>
<feature type="transmembrane region" description="Helical" evidence="7">
    <location>
        <begin position="50"/>
        <end position="70"/>
    </location>
</feature>
<dbReference type="EMBL" id="UINC01026130">
    <property type="protein sequence ID" value="SVB03016.1"/>
    <property type="molecule type" value="Genomic_DNA"/>
</dbReference>
<dbReference type="Pfam" id="PF01545">
    <property type="entry name" value="Cation_efflux"/>
    <property type="match status" value="1"/>
</dbReference>
<dbReference type="Pfam" id="PF16916">
    <property type="entry name" value="ZT_dimer"/>
    <property type="match status" value="1"/>
</dbReference>
<dbReference type="InterPro" id="IPR036837">
    <property type="entry name" value="Cation_efflux_CTD_sf"/>
</dbReference>
<dbReference type="PANTHER" id="PTHR43840">
    <property type="entry name" value="MITOCHONDRIAL METAL TRANSPORTER 1-RELATED"/>
    <property type="match status" value="1"/>
</dbReference>
<feature type="transmembrane region" description="Helical" evidence="7">
    <location>
        <begin position="169"/>
        <end position="187"/>
    </location>
</feature>
<dbReference type="InterPro" id="IPR050291">
    <property type="entry name" value="CDF_Transporter"/>
</dbReference>
<evidence type="ECO:0000256" key="6">
    <source>
        <dbReference type="ARBA" id="ARBA00023136"/>
    </source>
</evidence>
<feature type="transmembrane region" description="Helical" evidence="7">
    <location>
        <begin position="129"/>
        <end position="149"/>
    </location>
</feature>
<evidence type="ECO:0000259" key="9">
    <source>
        <dbReference type="Pfam" id="PF16916"/>
    </source>
</evidence>
<protein>
    <submittedName>
        <fullName evidence="10">Uncharacterized protein</fullName>
    </submittedName>
</protein>
<dbReference type="SUPFAM" id="SSF161111">
    <property type="entry name" value="Cation efflux protein transmembrane domain-like"/>
    <property type="match status" value="1"/>
</dbReference>
<dbReference type="GO" id="GO:0015086">
    <property type="term" value="F:cadmium ion transmembrane transporter activity"/>
    <property type="evidence" value="ECO:0007669"/>
    <property type="project" value="TreeGrafter"/>
</dbReference>
<name>A0A382ANH6_9ZZZZ</name>
<dbReference type="GO" id="GO:0006882">
    <property type="term" value="P:intracellular zinc ion homeostasis"/>
    <property type="evidence" value="ECO:0007669"/>
    <property type="project" value="TreeGrafter"/>
</dbReference>
<sequence>MPQVETPIKLESSNQMAKLMRLATYASVTVAAILIVVKIGAWLATESVSLLSSLVDSLLDAGSSLINLFAIYHALQPADREHRFGHGKAEALAGLAQAAFIAGSGVFVMLEAIDRLFNPRAINNGEFGIGVMVFAILLTSILVLFQAYVVRKTGSIAIHADSFHYRVDVLVNIAVIMSLILSSYGGFLVADPLFAGAIVIYMGFGSWKIAIKSLDDLMDKEFPDEERIKIREIAMAHPKVHDIHDMRTRRSGRYSFIQIHLEMSRELTLVEAHQISDEVMYKVEEAFPSTEVLIHQDPEGVEERRDGL</sequence>
<dbReference type="GO" id="GO:0015093">
    <property type="term" value="F:ferrous iron transmembrane transporter activity"/>
    <property type="evidence" value="ECO:0007669"/>
    <property type="project" value="TreeGrafter"/>
</dbReference>
<gene>
    <name evidence="10" type="ORF">METZ01_LOCUS155870</name>
</gene>
<feature type="transmembrane region" description="Helical" evidence="7">
    <location>
        <begin position="91"/>
        <end position="109"/>
    </location>
</feature>
<dbReference type="InterPro" id="IPR002524">
    <property type="entry name" value="Cation_efflux"/>
</dbReference>
<evidence type="ECO:0000256" key="4">
    <source>
        <dbReference type="ARBA" id="ARBA00022692"/>
    </source>
</evidence>
<dbReference type="NCBIfam" id="TIGR01297">
    <property type="entry name" value="CDF"/>
    <property type="match status" value="1"/>
</dbReference>
<evidence type="ECO:0000256" key="1">
    <source>
        <dbReference type="ARBA" id="ARBA00004651"/>
    </source>
</evidence>
<evidence type="ECO:0000256" key="5">
    <source>
        <dbReference type="ARBA" id="ARBA00022989"/>
    </source>
</evidence>
<keyword evidence="2" id="KW-0813">Transport</keyword>
<dbReference type="InterPro" id="IPR027470">
    <property type="entry name" value="Cation_efflux_CTD"/>
</dbReference>
<dbReference type="PANTHER" id="PTHR43840:SF41">
    <property type="entry name" value="CATION-EFFLUX PUMP FIEF"/>
    <property type="match status" value="1"/>
</dbReference>
<keyword evidence="3" id="KW-1003">Cell membrane</keyword>
<comment type="subcellular location">
    <subcellularLocation>
        <location evidence="1">Cell membrane</location>
        <topology evidence="1">Multi-pass membrane protein</topology>
    </subcellularLocation>
</comment>
<feature type="domain" description="Cation efflux protein transmembrane" evidence="8">
    <location>
        <begin position="26"/>
        <end position="218"/>
    </location>
</feature>
<keyword evidence="4 7" id="KW-0812">Transmembrane</keyword>
<evidence type="ECO:0000256" key="3">
    <source>
        <dbReference type="ARBA" id="ARBA00022475"/>
    </source>
</evidence>
<dbReference type="Gene3D" id="1.20.1510.10">
    <property type="entry name" value="Cation efflux protein transmembrane domain"/>
    <property type="match status" value="1"/>
</dbReference>
<dbReference type="Gene3D" id="3.30.70.1350">
    <property type="entry name" value="Cation efflux protein, cytoplasmic domain"/>
    <property type="match status" value="1"/>
</dbReference>
<reference evidence="10" key="1">
    <citation type="submission" date="2018-05" db="EMBL/GenBank/DDBJ databases">
        <authorList>
            <person name="Lanie J.A."/>
            <person name="Ng W.-L."/>
            <person name="Kazmierczak K.M."/>
            <person name="Andrzejewski T.M."/>
            <person name="Davidsen T.M."/>
            <person name="Wayne K.J."/>
            <person name="Tettelin H."/>
            <person name="Glass J.I."/>
            <person name="Rusch D."/>
            <person name="Podicherti R."/>
            <person name="Tsui H.-C.T."/>
            <person name="Winkler M.E."/>
        </authorList>
    </citation>
    <scope>NUCLEOTIDE SEQUENCE</scope>
</reference>
<evidence type="ECO:0000313" key="10">
    <source>
        <dbReference type="EMBL" id="SVB03016.1"/>
    </source>
</evidence>
<evidence type="ECO:0000259" key="8">
    <source>
        <dbReference type="Pfam" id="PF01545"/>
    </source>
</evidence>
<dbReference type="AlphaFoldDB" id="A0A382ANH6"/>
<feature type="domain" description="Cation efflux protein cytoplasmic" evidence="9">
    <location>
        <begin position="223"/>
        <end position="299"/>
    </location>
</feature>
<evidence type="ECO:0000256" key="7">
    <source>
        <dbReference type="SAM" id="Phobius"/>
    </source>
</evidence>
<evidence type="ECO:0000256" key="2">
    <source>
        <dbReference type="ARBA" id="ARBA00022448"/>
    </source>
</evidence>
<feature type="transmembrane region" description="Helical" evidence="7">
    <location>
        <begin position="193"/>
        <end position="211"/>
    </location>
</feature>
<keyword evidence="6 7" id="KW-0472">Membrane</keyword>
<feature type="transmembrane region" description="Helical" evidence="7">
    <location>
        <begin position="22"/>
        <end position="44"/>
    </location>
</feature>
<dbReference type="InterPro" id="IPR027469">
    <property type="entry name" value="Cation_efflux_TMD_sf"/>
</dbReference>
<proteinExistence type="predicted"/>
<dbReference type="GO" id="GO:0005886">
    <property type="term" value="C:plasma membrane"/>
    <property type="evidence" value="ECO:0007669"/>
    <property type="project" value="UniProtKB-SubCell"/>
</dbReference>
<dbReference type="FunFam" id="1.20.1510.10:FF:000001">
    <property type="entry name" value="Ferrous-iron efflux pump FieF"/>
    <property type="match status" value="1"/>
</dbReference>
<dbReference type="InterPro" id="IPR058533">
    <property type="entry name" value="Cation_efflux_TM"/>
</dbReference>